<proteinExistence type="predicted"/>
<sequence length="219" mass="21868">MSQIGRDGTGVAPAVRARTPGWRDPRLWVGVLLVVGSVVAGSRVLASADDTVAVWAAGSDLAPGQPLDQADLVARDGRFADGADLATYVAVADVLPADLTLVRGVGAGELLPWAATGDGAGSDTVEVPIAVDPEQVPSSVGAGSVVDVYLVGAAGARGAPAAGPALAEVTVLDAQTPDEGFGVSGKRRLVLAVPEEGAADFFALLGSLDTPVITVVRRG</sequence>
<name>A0A6J6NJ02_9ZZZZ</name>
<dbReference type="AlphaFoldDB" id="A0A6J6NJ02"/>
<organism evidence="1">
    <name type="scientific">freshwater metagenome</name>
    <dbReference type="NCBI Taxonomy" id="449393"/>
    <lineage>
        <taxon>unclassified sequences</taxon>
        <taxon>metagenomes</taxon>
        <taxon>ecological metagenomes</taxon>
    </lineage>
</organism>
<dbReference type="EMBL" id="CAEZXR010000007">
    <property type="protein sequence ID" value="CAB4686252.1"/>
    <property type="molecule type" value="Genomic_DNA"/>
</dbReference>
<gene>
    <name evidence="1" type="ORF">UFOPK2579_00135</name>
</gene>
<reference evidence="1" key="1">
    <citation type="submission" date="2020-05" db="EMBL/GenBank/DDBJ databases">
        <authorList>
            <person name="Chiriac C."/>
            <person name="Salcher M."/>
            <person name="Ghai R."/>
            <person name="Kavagutti S V."/>
        </authorList>
    </citation>
    <scope>NUCLEOTIDE SEQUENCE</scope>
</reference>
<evidence type="ECO:0000313" key="1">
    <source>
        <dbReference type="EMBL" id="CAB4686252.1"/>
    </source>
</evidence>
<accession>A0A6J6NJ02</accession>
<protein>
    <submittedName>
        <fullName evidence="1">Unannotated protein</fullName>
    </submittedName>
</protein>